<keyword evidence="2" id="KW-1185">Reference proteome</keyword>
<comment type="caution">
    <text evidence="1">The sequence shown here is derived from an EMBL/GenBank/DDBJ whole genome shotgun (WGS) entry which is preliminary data.</text>
</comment>
<proteinExistence type="predicted"/>
<accession>A0AAW2G9Y4</accession>
<protein>
    <submittedName>
        <fullName evidence="1">Uncharacterized protein</fullName>
    </submittedName>
</protein>
<dbReference type="EMBL" id="JADYXP020000005">
    <property type="protein sequence ID" value="KAL0124463.1"/>
    <property type="molecule type" value="Genomic_DNA"/>
</dbReference>
<organism evidence="1 2">
    <name type="scientific">Cardiocondyla obscurior</name>
    <dbReference type="NCBI Taxonomy" id="286306"/>
    <lineage>
        <taxon>Eukaryota</taxon>
        <taxon>Metazoa</taxon>
        <taxon>Ecdysozoa</taxon>
        <taxon>Arthropoda</taxon>
        <taxon>Hexapoda</taxon>
        <taxon>Insecta</taxon>
        <taxon>Pterygota</taxon>
        <taxon>Neoptera</taxon>
        <taxon>Endopterygota</taxon>
        <taxon>Hymenoptera</taxon>
        <taxon>Apocrita</taxon>
        <taxon>Aculeata</taxon>
        <taxon>Formicoidea</taxon>
        <taxon>Formicidae</taxon>
        <taxon>Myrmicinae</taxon>
        <taxon>Cardiocondyla</taxon>
    </lineage>
</organism>
<evidence type="ECO:0000313" key="2">
    <source>
        <dbReference type="Proteomes" id="UP001430953"/>
    </source>
</evidence>
<evidence type="ECO:0000313" key="1">
    <source>
        <dbReference type="EMBL" id="KAL0124463.1"/>
    </source>
</evidence>
<dbReference type="AlphaFoldDB" id="A0AAW2G9Y4"/>
<dbReference type="Proteomes" id="UP001430953">
    <property type="component" value="Unassembled WGS sequence"/>
</dbReference>
<sequence length="97" mass="11280">MTLGSGRILPVLNSKFVEQKKNESQLLIHDNRRQQRLSTDVDIPVSILNSVKRSRRCSEKYVRYQCKIILLLNIFIKFKSLKKITMLTANICRGIFA</sequence>
<name>A0AAW2G9Y4_9HYME</name>
<gene>
    <name evidence="1" type="ORF">PUN28_006359</name>
</gene>
<reference evidence="1 2" key="1">
    <citation type="submission" date="2023-03" db="EMBL/GenBank/DDBJ databases">
        <title>High recombination rates correlate with genetic variation in Cardiocondyla obscurior ants.</title>
        <authorList>
            <person name="Errbii M."/>
        </authorList>
    </citation>
    <scope>NUCLEOTIDE SEQUENCE [LARGE SCALE GENOMIC DNA]</scope>
    <source>
        <strain evidence="1">Alpha-2009</strain>
        <tissue evidence="1">Whole body</tissue>
    </source>
</reference>